<keyword evidence="6" id="KW-0067">ATP-binding</keyword>
<keyword evidence="2" id="KW-0723">Serine/threonine-protein kinase</keyword>
<name>A0A067CPQ9_SAPPC</name>
<dbReference type="PANTHER" id="PTHR45637">
    <property type="entry name" value="FLIPPASE KINASE 1-RELATED"/>
    <property type="match status" value="1"/>
</dbReference>
<protein>
    <recommendedName>
        <fullName evidence="1">non-specific serine/threonine protein kinase</fullName>
        <ecNumber evidence="1">2.7.11.1</ecNumber>
    </recommendedName>
</protein>
<keyword evidence="5 8" id="KW-0418">Kinase</keyword>
<dbReference type="PROSITE" id="PS50011">
    <property type="entry name" value="PROTEIN_KINASE_DOM"/>
    <property type="match status" value="1"/>
</dbReference>
<dbReference type="InterPro" id="IPR000719">
    <property type="entry name" value="Prot_kinase_dom"/>
</dbReference>
<dbReference type="InterPro" id="IPR008266">
    <property type="entry name" value="Tyr_kinase_AS"/>
</dbReference>
<dbReference type="VEuPathDB" id="FungiDB:SPRG_03813"/>
<dbReference type="GO" id="GO:0005524">
    <property type="term" value="F:ATP binding"/>
    <property type="evidence" value="ECO:0007669"/>
    <property type="project" value="UniProtKB-KW"/>
</dbReference>
<dbReference type="GO" id="GO:0004674">
    <property type="term" value="F:protein serine/threonine kinase activity"/>
    <property type="evidence" value="ECO:0007669"/>
    <property type="project" value="UniProtKB-KW"/>
</dbReference>
<evidence type="ECO:0000256" key="5">
    <source>
        <dbReference type="ARBA" id="ARBA00022777"/>
    </source>
</evidence>
<dbReference type="Gene3D" id="3.30.200.20">
    <property type="entry name" value="Phosphorylase Kinase, domain 1"/>
    <property type="match status" value="1"/>
</dbReference>
<evidence type="ECO:0000256" key="3">
    <source>
        <dbReference type="ARBA" id="ARBA00022679"/>
    </source>
</evidence>
<dbReference type="STRING" id="695850.A0A067CPQ9"/>
<evidence type="ECO:0000256" key="1">
    <source>
        <dbReference type="ARBA" id="ARBA00012513"/>
    </source>
</evidence>
<dbReference type="OrthoDB" id="432483at2759"/>
<evidence type="ECO:0000256" key="4">
    <source>
        <dbReference type="ARBA" id="ARBA00022741"/>
    </source>
</evidence>
<dbReference type="EC" id="2.7.11.1" evidence="1"/>
<reference evidence="8 9" key="1">
    <citation type="journal article" date="2013" name="PLoS Genet.">
        <title>Distinctive expansion of potential virulence genes in the genome of the oomycete fish pathogen Saprolegnia parasitica.</title>
        <authorList>
            <person name="Jiang R.H."/>
            <person name="de Bruijn I."/>
            <person name="Haas B.J."/>
            <person name="Belmonte R."/>
            <person name="Lobach L."/>
            <person name="Christie J."/>
            <person name="van den Ackerveken G."/>
            <person name="Bottin A."/>
            <person name="Bulone V."/>
            <person name="Diaz-Moreno S.M."/>
            <person name="Dumas B."/>
            <person name="Fan L."/>
            <person name="Gaulin E."/>
            <person name="Govers F."/>
            <person name="Grenville-Briggs L.J."/>
            <person name="Horner N.R."/>
            <person name="Levin J.Z."/>
            <person name="Mammella M."/>
            <person name="Meijer H.J."/>
            <person name="Morris P."/>
            <person name="Nusbaum C."/>
            <person name="Oome S."/>
            <person name="Phillips A.J."/>
            <person name="van Rooyen D."/>
            <person name="Rzeszutek E."/>
            <person name="Saraiva M."/>
            <person name="Secombes C.J."/>
            <person name="Seidl M.F."/>
            <person name="Snel B."/>
            <person name="Stassen J.H."/>
            <person name="Sykes S."/>
            <person name="Tripathy S."/>
            <person name="van den Berg H."/>
            <person name="Vega-Arreguin J.C."/>
            <person name="Wawra S."/>
            <person name="Young S.K."/>
            <person name="Zeng Q."/>
            <person name="Dieguez-Uribeondo J."/>
            <person name="Russ C."/>
            <person name="Tyler B.M."/>
            <person name="van West P."/>
        </authorList>
    </citation>
    <scope>NUCLEOTIDE SEQUENCE [LARGE SCALE GENOMIC DNA]</scope>
    <source>
        <strain evidence="8 9">CBS 223.65</strain>
    </source>
</reference>
<evidence type="ECO:0000256" key="6">
    <source>
        <dbReference type="ARBA" id="ARBA00022840"/>
    </source>
</evidence>
<gene>
    <name evidence="8" type="ORF">SPRG_03813</name>
</gene>
<dbReference type="RefSeq" id="XP_012197800.1">
    <property type="nucleotide sequence ID" value="XM_012342410.1"/>
</dbReference>
<proteinExistence type="predicted"/>
<evidence type="ECO:0000313" key="8">
    <source>
        <dbReference type="EMBL" id="KDO31195.1"/>
    </source>
</evidence>
<dbReference type="OMA" id="PKHIAND"/>
<dbReference type="InterPro" id="IPR011009">
    <property type="entry name" value="Kinase-like_dom_sf"/>
</dbReference>
<evidence type="ECO:0000256" key="2">
    <source>
        <dbReference type="ARBA" id="ARBA00022527"/>
    </source>
</evidence>
<keyword evidence="3" id="KW-0808">Transferase</keyword>
<dbReference type="Gene3D" id="1.10.510.10">
    <property type="entry name" value="Transferase(Phosphotransferase) domain 1"/>
    <property type="match status" value="2"/>
</dbReference>
<evidence type="ECO:0000313" key="9">
    <source>
        <dbReference type="Proteomes" id="UP000030745"/>
    </source>
</evidence>
<organism evidence="8 9">
    <name type="scientific">Saprolegnia parasitica (strain CBS 223.65)</name>
    <dbReference type="NCBI Taxonomy" id="695850"/>
    <lineage>
        <taxon>Eukaryota</taxon>
        <taxon>Sar</taxon>
        <taxon>Stramenopiles</taxon>
        <taxon>Oomycota</taxon>
        <taxon>Saprolegniomycetes</taxon>
        <taxon>Saprolegniales</taxon>
        <taxon>Saprolegniaceae</taxon>
        <taxon>Saprolegnia</taxon>
    </lineage>
</organism>
<dbReference type="SUPFAM" id="SSF56112">
    <property type="entry name" value="Protein kinase-like (PK-like)"/>
    <property type="match status" value="1"/>
</dbReference>
<feature type="domain" description="Protein kinase" evidence="7">
    <location>
        <begin position="9"/>
        <end position="316"/>
    </location>
</feature>
<dbReference type="KEGG" id="spar:SPRG_03813"/>
<dbReference type="PROSITE" id="PS00109">
    <property type="entry name" value="PROTEIN_KINASE_TYR"/>
    <property type="match status" value="1"/>
</dbReference>
<dbReference type="Pfam" id="PF00069">
    <property type="entry name" value="Pkinase"/>
    <property type="match status" value="2"/>
</dbReference>
<keyword evidence="9" id="KW-1185">Reference proteome</keyword>
<keyword evidence="4" id="KW-0547">Nucleotide-binding</keyword>
<dbReference type="AlphaFoldDB" id="A0A067CPQ9"/>
<evidence type="ECO:0000259" key="7">
    <source>
        <dbReference type="PROSITE" id="PS50011"/>
    </source>
</evidence>
<dbReference type="Proteomes" id="UP000030745">
    <property type="component" value="Unassembled WGS sequence"/>
</dbReference>
<dbReference type="GeneID" id="24126293"/>
<accession>A0A067CPQ9</accession>
<sequence length="388" mass="43933">MDSVGVHHFEKLRLLRSGGYARVYLVQSKGLLSNGVFAMKIMEKALVLRRHYELRVLNEREILAKIAHPFVTKLYYAFQTKRYLYLVMQYCPGGPLQGFLTKARYLSETAVQFYAAELVVVLEYLHTLGIVHRDLTPNNILVHETGHLILCDFGNASRLDRSMRNFAATCKRRRRQQLCCCPNQVKPQDAGTYDLGPSSAPPTPPSLRPPKHIANDLLDDGECEYTAPEGFQNALPSTALDWWALGIIMFQMLFGTTPFQGTNDEETKRNILHQDLFLPIAPAVSPACRDLLFLLLEKDATLRMLAPSTLKAHAFFKSINWALVRHRRPPMSPPALDLSTMPSTATQHFCCDYSSTEGTEPEVDLPGFEHFGFTYDGRTPVYWEHDPA</sequence>
<dbReference type="EMBL" id="KK583198">
    <property type="protein sequence ID" value="KDO31195.1"/>
    <property type="molecule type" value="Genomic_DNA"/>
</dbReference>